<protein>
    <recommendedName>
        <fullName evidence="7">PAS domain-containing protein</fullName>
    </recommendedName>
</protein>
<feature type="domain" description="PAS" evidence="7">
    <location>
        <begin position="25"/>
        <end position="88"/>
    </location>
</feature>
<feature type="compositionally biased region" description="Low complexity" evidence="6">
    <location>
        <begin position="316"/>
        <end position="326"/>
    </location>
</feature>
<dbReference type="CDD" id="cd00130">
    <property type="entry name" value="PAS"/>
    <property type="match status" value="2"/>
</dbReference>
<feature type="region of interest" description="Disordered" evidence="6">
    <location>
        <begin position="239"/>
        <end position="261"/>
    </location>
</feature>
<evidence type="ECO:0000256" key="1">
    <source>
        <dbReference type="ARBA" id="ARBA00004123"/>
    </source>
</evidence>
<dbReference type="SMART" id="SM00091">
    <property type="entry name" value="PAS"/>
    <property type="match status" value="2"/>
</dbReference>
<comment type="caution">
    <text evidence="8">The sequence shown here is derived from an EMBL/GenBank/DDBJ whole genome shotgun (WGS) entry which is preliminary data.</text>
</comment>
<evidence type="ECO:0000256" key="6">
    <source>
        <dbReference type="SAM" id="MobiDB-lite"/>
    </source>
</evidence>
<name>A0AAW0N6G1_9GOBI</name>
<dbReference type="PANTHER" id="PTHR23043:SF22">
    <property type="entry name" value="SINGLE-MINDED HOMOLOG 1"/>
    <property type="match status" value="1"/>
</dbReference>
<evidence type="ECO:0000313" key="8">
    <source>
        <dbReference type="EMBL" id="KAK7886361.1"/>
    </source>
</evidence>
<dbReference type="Pfam" id="PF06621">
    <property type="entry name" value="SIM_C"/>
    <property type="match status" value="1"/>
</dbReference>
<organism evidence="8 9">
    <name type="scientific">Mugilogobius chulae</name>
    <name type="common">yellowstripe goby</name>
    <dbReference type="NCBI Taxonomy" id="88201"/>
    <lineage>
        <taxon>Eukaryota</taxon>
        <taxon>Metazoa</taxon>
        <taxon>Chordata</taxon>
        <taxon>Craniata</taxon>
        <taxon>Vertebrata</taxon>
        <taxon>Euteleostomi</taxon>
        <taxon>Actinopterygii</taxon>
        <taxon>Neopterygii</taxon>
        <taxon>Teleostei</taxon>
        <taxon>Neoteleostei</taxon>
        <taxon>Acanthomorphata</taxon>
        <taxon>Gobiaria</taxon>
        <taxon>Gobiiformes</taxon>
        <taxon>Gobioidei</taxon>
        <taxon>Gobiidae</taxon>
        <taxon>Gobionellinae</taxon>
        <taxon>Mugilogobius</taxon>
    </lineage>
</organism>
<feature type="region of interest" description="Disordered" evidence="6">
    <location>
        <begin position="316"/>
        <end position="340"/>
    </location>
</feature>
<keyword evidence="4" id="KW-0804">Transcription</keyword>
<dbReference type="EMBL" id="JBBPFD010000019">
    <property type="protein sequence ID" value="KAK7886361.1"/>
    <property type="molecule type" value="Genomic_DNA"/>
</dbReference>
<dbReference type="GO" id="GO:0005634">
    <property type="term" value="C:nucleus"/>
    <property type="evidence" value="ECO:0007669"/>
    <property type="project" value="UniProtKB-SubCell"/>
</dbReference>
<evidence type="ECO:0000256" key="4">
    <source>
        <dbReference type="ARBA" id="ARBA00023163"/>
    </source>
</evidence>
<dbReference type="Gene3D" id="3.30.450.20">
    <property type="entry name" value="PAS domain"/>
    <property type="match status" value="2"/>
</dbReference>
<evidence type="ECO:0000256" key="5">
    <source>
        <dbReference type="ARBA" id="ARBA00023242"/>
    </source>
</evidence>
<dbReference type="PROSITE" id="PS50112">
    <property type="entry name" value="PAS"/>
    <property type="match status" value="2"/>
</dbReference>
<evidence type="ECO:0000256" key="3">
    <source>
        <dbReference type="ARBA" id="ARBA00023015"/>
    </source>
</evidence>
<feature type="compositionally biased region" description="Low complexity" evidence="6">
    <location>
        <begin position="243"/>
        <end position="254"/>
    </location>
</feature>
<dbReference type="AlphaFoldDB" id="A0AAW0N6G1"/>
<dbReference type="GO" id="GO:0000977">
    <property type="term" value="F:RNA polymerase II transcription regulatory region sequence-specific DNA binding"/>
    <property type="evidence" value="ECO:0007669"/>
    <property type="project" value="TreeGrafter"/>
</dbReference>
<keyword evidence="9" id="KW-1185">Reference proteome</keyword>
<dbReference type="SUPFAM" id="SSF55785">
    <property type="entry name" value="PYP-like sensor domain (PAS domain)"/>
    <property type="match status" value="2"/>
</dbReference>
<dbReference type="PANTHER" id="PTHR23043">
    <property type="entry name" value="HYPOXIA-INDUCIBLE FACTOR 1 ALPHA"/>
    <property type="match status" value="1"/>
</dbReference>
<dbReference type="GO" id="GO:0000981">
    <property type="term" value="F:DNA-binding transcription factor activity, RNA polymerase II-specific"/>
    <property type="evidence" value="ECO:0007669"/>
    <property type="project" value="TreeGrafter"/>
</dbReference>
<evidence type="ECO:0000313" key="9">
    <source>
        <dbReference type="Proteomes" id="UP001460270"/>
    </source>
</evidence>
<gene>
    <name evidence="8" type="ORF">WMY93_025982</name>
</gene>
<dbReference type="Proteomes" id="UP001460270">
    <property type="component" value="Unassembled WGS sequence"/>
</dbReference>
<dbReference type="Pfam" id="PF00989">
    <property type="entry name" value="PAS"/>
    <property type="match status" value="1"/>
</dbReference>
<feature type="domain" description="PAS" evidence="7">
    <location>
        <begin position="181"/>
        <end position="221"/>
    </location>
</feature>
<dbReference type="NCBIfam" id="TIGR00229">
    <property type="entry name" value="sensory_box"/>
    <property type="match status" value="1"/>
</dbReference>
<keyword evidence="5" id="KW-0539">Nucleus</keyword>
<comment type="subcellular location">
    <subcellularLocation>
        <location evidence="1">Nucleus</location>
    </subcellularLocation>
</comment>
<accession>A0AAW0N6G1</accession>
<sequence>MRIVFPEGLGESWGHVSRTSLDGVSQELGSHLLQTLDGFIFVVAPDGKIMYISETASVHLGLSQVELTGNSIYEYIHPADHDEMTAVLTAHQPYHSHFVQEYEMERSFFLRMKCVLAKRNAGLTCGGYKVIHCSGYLKVRQYSLDMSPFDGCYQNVGLVAVGHSLPPSAVTEIKLHSNMFMFRASLDMKLIFLDSRVAELTGYEPQDLIEKTLYHHVHSCDSFHLRCAHHLCRGHWDEDSVVSSPEGGSTSDSSPPQPPSRIQSLIRATQQMIKEEENRLNARKLSQDAPLGPANGLPKTSCYASDYTLYRGPAAVSPNASPAPLSRLHSPVSKPKDYLQSDLSPSISVPLHHSFVRSGACSGSPTPAPALYPPHPHKHAPYALNGYALDSIYDPDSLRSSSAHLEMGAHARLASEQSQALKGTSVIITNGS</sequence>
<reference evidence="9" key="1">
    <citation type="submission" date="2024-04" db="EMBL/GenBank/DDBJ databases">
        <title>Salinicola lusitanus LLJ914,a marine bacterium isolated from the Okinawa Trough.</title>
        <authorList>
            <person name="Li J."/>
        </authorList>
    </citation>
    <scope>NUCLEOTIDE SEQUENCE [LARGE SCALE GENOMIC DNA]</scope>
</reference>
<dbReference type="InterPro" id="IPR010578">
    <property type="entry name" value="SIM_C"/>
</dbReference>
<evidence type="ECO:0000259" key="7">
    <source>
        <dbReference type="PROSITE" id="PS50112"/>
    </source>
</evidence>
<proteinExistence type="predicted"/>
<dbReference type="InterPro" id="IPR035965">
    <property type="entry name" value="PAS-like_dom_sf"/>
</dbReference>
<keyword evidence="2" id="KW-0677">Repeat</keyword>
<keyword evidence="3" id="KW-0805">Transcription regulation</keyword>
<dbReference type="InterPro" id="IPR000014">
    <property type="entry name" value="PAS"/>
</dbReference>
<evidence type="ECO:0000256" key="2">
    <source>
        <dbReference type="ARBA" id="ARBA00022737"/>
    </source>
</evidence>
<dbReference type="InterPro" id="IPR013767">
    <property type="entry name" value="PAS_fold"/>
</dbReference>
<dbReference type="FunFam" id="3.30.450.20:FF:000017">
    <property type="entry name" value="SIM bHLH transcription factor 2"/>
    <property type="match status" value="1"/>
</dbReference>